<name>A0A4P6ZG78_9FLAO</name>
<dbReference type="Proteomes" id="UP000294419">
    <property type="component" value="Chromosome"/>
</dbReference>
<dbReference type="EMBL" id="CP037954">
    <property type="protein sequence ID" value="QBO58643.1"/>
    <property type="molecule type" value="Genomic_DNA"/>
</dbReference>
<keyword evidence="2" id="KW-1185">Reference proteome</keyword>
<dbReference type="KEGG" id="csal:NBC122_01828"/>
<protein>
    <submittedName>
        <fullName evidence="1">Uncharacterized protein</fullName>
    </submittedName>
</protein>
<evidence type="ECO:0000313" key="1">
    <source>
        <dbReference type="EMBL" id="QBO58643.1"/>
    </source>
</evidence>
<evidence type="ECO:0000313" key="2">
    <source>
        <dbReference type="Proteomes" id="UP000294419"/>
    </source>
</evidence>
<sequence length="43" mass="4678">MLPAVFVLHKLNFNNLTILIWAGLREGISVATALSLPNSAKEN</sequence>
<accession>A0A4P6ZG78</accession>
<reference evidence="1 2" key="1">
    <citation type="submission" date="2019-03" db="EMBL/GenBank/DDBJ databases">
        <authorList>
            <person name="Kim H."/>
            <person name="Yu S.-M."/>
        </authorList>
    </citation>
    <scope>NUCLEOTIDE SEQUENCE [LARGE SCALE GENOMIC DNA]</scope>
    <source>
        <strain evidence="1 2">NBC122</strain>
    </source>
</reference>
<dbReference type="AlphaFoldDB" id="A0A4P6ZG78"/>
<organism evidence="1 2">
    <name type="scientific">Chryseobacterium salivictor</name>
    <dbReference type="NCBI Taxonomy" id="2547600"/>
    <lineage>
        <taxon>Bacteria</taxon>
        <taxon>Pseudomonadati</taxon>
        <taxon>Bacteroidota</taxon>
        <taxon>Flavobacteriia</taxon>
        <taxon>Flavobacteriales</taxon>
        <taxon>Weeksellaceae</taxon>
        <taxon>Chryseobacterium group</taxon>
        <taxon>Chryseobacterium</taxon>
    </lineage>
</organism>
<gene>
    <name evidence="1" type="ORF">NBC122_01828</name>
</gene>
<proteinExistence type="predicted"/>